<dbReference type="InterPro" id="IPR029068">
    <property type="entry name" value="Glyas_Bleomycin-R_OHBP_Dase"/>
</dbReference>
<gene>
    <name evidence="1" type="ORF">DIT97_31240</name>
</gene>
<dbReference type="RefSeq" id="WP_154900816.1">
    <property type="nucleotide sequence ID" value="NZ_CAXBMG010000033.1"/>
</dbReference>
<organism evidence="1 2">
    <name type="scientific">Gimesia maris</name>
    <dbReference type="NCBI Taxonomy" id="122"/>
    <lineage>
        <taxon>Bacteria</taxon>
        <taxon>Pseudomonadati</taxon>
        <taxon>Planctomycetota</taxon>
        <taxon>Planctomycetia</taxon>
        <taxon>Planctomycetales</taxon>
        <taxon>Planctomycetaceae</taxon>
        <taxon>Gimesia</taxon>
    </lineage>
</organism>
<dbReference type="Gene3D" id="3.10.180.10">
    <property type="entry name" value="2,3-Dihydroxybiphenyl 1,2-Dioxygenase, domain 1"/>
    <property type="match status" value="1"/>
</dbReference>
<protein>
    <submittedName>
        <fullName evidence="1">Glyoxalase</fullName>
    </submittedName>
</protein>
<dbReference type="InterPro" id="IPR037523">
    <property type="entry name" value="VOC_core"/>
</dbReference>
<accession>A0A3D3RGP9</accession>
<dbReference type="PANTHER" id="PTHR21366:SF22">
    <property type="entry name" value="VOC DOMAIN-CONTAINING PROTEIN"/>
    <property type="match status" value="1"/>
</dbReference>
<evidence type="ECO:0000313" key="1">
    <source>
        <dbReference type="EMBL" id="HCO27262.1"/>
    </source>
</evidence>
<dbReference type="Proteomes" id="UP000263642">
    <property type="component" value="Unassembled WGS sequence"/>
</dbReference>
<dbReference type="InterPro" id="IPR050383">
    <property type="entry name" value="GlyoxalaseI/FosfomycinResist"/>
</dbReference>
<dbReference type="InterPro" id="IPR004360">
    <property type="entry name" value="Glyas_Fos-R_dOase_dom"/>
</dbReference>
<name>A0A3D3RGP9_9PLAN</name>
<comment type="caution">
    <text evidence="1">The sequence shown here is derived from an EMBL/GenBank/DDBJ whole genome shotgun (WGS) entry which is preliminary data.</text>
</comment>
<dbReference type="PANTHER" id="PTHR21366">
    <property type="entry name" value="GLYOXALASE FAMILY PROTEIN"/>
    <property type="match status" value="1"/>
</dbReference>
<dbReference type="EMBL" id="DQAY01000194">
    <property type="protein sequence ID" value="HCO27262.1"/>
    <property type="molecule type" value="Genomic_DNA"/>
</dbReference>
<accession>A0A517XGQ3</accession>
<dbReference type="AlphaFoldDB" id="A0A3D3RGP9"/>
<evidence type="ECO:0000313" key="2">
    <source>
        <dbReference type="Proteomes" id="UP000263642"/>
    </source>
</evidence>
<sequence length="136" mass="15361">MKVHGVLETAIYVDDLQVAIDFYQRLFEFEIMAEDQRFCAMNAGDRSVFLIFKRGATHTAAHLEGGVIPPHDGDGPVHFAFAIEPADFKKWEARLVADGVEIESRVSWPRGGESLYFRDPDNHVLELATPGIWPIY</sequence>
<dbReference type="PROSITE" id="PS51819">
    <property type="entry name" value="VOC"/>
    <property type="match status" value="1"/>
</dbReference>
<reference evidence="1 2" key="1">
    <citation type="journal article" date="2018" name="Nat. Biotechnol.">
        <title>A standardized bacterial taxonomy based on genome phylogeny substantially revises the tree of life.</title>
        <authorList>
            <person name="Parks D.H."/>
            <person name="Chuvochina M."/>
            <person name="Waite D.W."/>
            <person name="Rinke C."/>
            <person name="Skarshewski A."/>
            <person name="Chaumeil P.A."/>
            <person name="Hugenholtz P."/>
        </authorList>
    </citation>
    <scope>NUCLEOTIDE SEQUENCE [LARGE SCALE GENOMIC DNA]</scope>
    <source>
        <strain evidence="1">UBA9375</strain>
    </source>
</reference>
<dbReference type="Pfam" id="PF00903">
    <property type="entry name" value="Glyoxalase"/>
    <property type="match status" value="1"/>
</dbReference>
<proteinExistence type="predicted"/>
<dbReference type="SUPFAM" id="SSF54593">
    <property type="entry name" value="Glyoxalase/Bleomycin resistance protein/Dihydroxybiphenyl dioxygenase"/>
    <property type="match status" value="1"/>
</dbReference>